<keyword evidence="1" id="KW-0614">Plasmid</keyword>
<evidence type="ECO:0000313" key="1">
    <source>
        <dbReference type="EMBL" id="WAT94028.1"/>
    </source>
</evidence>
<proteinExistence type="predicted"/>
<reference evidence="1" key="1">
    <citation type="submission" date="2022-12" db="EMBL/GenBank/DDBJ databases">
        <title>Vibrio parahaemolyticus become highly virulent by producing novel Tc toxins.</title>
        <authorList>
            <person name="Yang F."/>
            <person name="You Y."/>
            <person name="Lai Q."/>
            <person name="Xu L."/>
            <person name="Li F."/>
        </authorList>
    </citation>
    <scope>NUCLEOTIDE SEQUENCE</scope>
    <source>
        <strain evidence="1">Vp-HL-202005</strain>
        <plasmid evidence="1">pHLD</plasmid>
    </source>
</reference>
<dbReference type="Proteomes" id="UP001156560">
    <property type="component" value="Plasmid pHLD"/>
</dbReference>
<name>A0AA47JNG8_VIBPH</name>
<dbReference type="EMBL" id="CP114199">
    <property type="protein sequence ID" value="WAT94028.1"/>
    <property type="molecule type" value="Genomic_DNA"/>
</dbReference>
<evidence type="ECO:0000313" key="2">
    <source>
        <dbReference type="Proteomes" id="UP001156560"/>
    </source>
</evidence>
<organism evidence="1 2">
    <name type="scientific">Vibrio parahaemolyticus</name>
    <dbReference type="NCBI Taxonomy" id="670"/>
    <lineage>
        <taxon>Bacteria</taxon>
        <taxon>Pseudomonadati</taxon>
        <taxon>Pseudomonadota</taxon>
        <taxon>Gammaproteobacteria</taxon>
        <taxon>Vibrionales</taxon>
        <taxon>Vibrionaceae</taxon>
        <taxon>Vibrio</taxon>
    </lineage>
</organism>
<protein>
    <submittedName>
        <fullName evidence="1">Uncharacterized protein</fullName>
    </submittedName>
</protein>
<geneLocation type="plasmid" evidence="1 2">
    <name>pHLD</name>
</geneLocation>
<dbReference type="AlphaFoldDB" id="A0AA47JNG8"/>
<gene>
    <name evidence="1" type="ORF">O1Q84_27735</name>
</gene>
<dbReference type="RefSeq" id="WP_264402426.1">
    <property type="nucleotide sequence ID" value="NZ_CP097872.1"/>
</dbReference>
<sequence length="56" mass="6321">MKYSQQDFVNDVLSMYDYASDEHKQAAFTECMTKINTSAGTCEIHSIAKKHSNSSQ</sequence>
<accession>A0AA47JNG8</accession>